<dbReference type="RefSeq" id="WP_221405437.1">
    <property type="nucleotide sequence ID" value="NZ_FOLE01000038.1"/>
</dbReference>
<organism evidence="2 3">
    <name type="scientific">Flexibacter flexilis DSM 6793</name>
    <dbReference type="NCBI Taxonomy" id="927664"/>
    <lineage>
        <taxon>Bacteria</taxon>
        <taxon>Pseudomonadati</taxon>
        <taxon>Bacteroidota</taxon>
        <taxon>Cytophagia</taxon>
        <taxon>Cytophagales</taxon>
        <taxon>Flexibacteraceae</taxon>
        <taxon>Flexibacter</taxon>
    </lineage>
</organism>
<evidence type="ECO:0000256" key="1">
    <source>
        <dbReference type="SAM" id="Coils"/>
    </source>
</evidence>
<proteinExistence type="predicted"/>
<dbReference type="AlphaFoldDB" id="A0A1I1P3V0"/>
<reference evidence="2 3" key="1">
    <citation type="submission" date="2016-10" db="EMBL/GenBank/DDBJ databases">
        <authorList>
            <person name="de Groot N.N."/>
        </authorList>
    </citation>
    <scope>NUCLEOTIDE SEQUENCE [LARGE SCALE GENOMIC DNA]</scope>
    <source>
        <strain evidence="2 3">DSM 6793</strain>
    </source>
</reference>
<keyword evidence="3" id="KW-1185">Reference proteome</keyword>
<feature type="coiled-coil region" evidence="1">
    <location>
        <begin position="7"/>
        <end position="110"/>
    </location>
</feature>
<protein>
    <submittedName>
        <fullName evidence="2">Uncharacterized protein</fullName>
    </submittedName>
</protein>
<gene>
    <name evidence="2" type="ORF">SAMN05421780_1381</name>
</gene>
<accession>A0A1I1P3V0</accession>
<dbReference type="EMBL" id="FOLE01000038">
    <property type="protein sequence ID" value="SFD04497.1"/>
    <property type="molecule type" value="Genomic_DNA"/>
</dbReference>
<feature type="non-terminal residue" evidence="2">
    <location>
        <position position="1"/>
    </location>
</feature>
<evidence type="ECO:0000313" key="2">
    <source>
        <dbReference type="EMBL" id="SFD04497.1"/>
    </source>
</evidence>
<dbReference type="Proteomes" id="UP000199514">
    <property type="component" value="Unassembled WGS sequence"/>
</dbReference>
<keyword evidence="1" id="KW-0175">Coiled coil</keyword>
<evidence type="ECO:0000313" key="3">
    <source>
        <dbReference type="Proteomes" id="UP000199514"/>
    </source>
</evidence>
<sequence length="304" mass="33657">KLKQYQDQQYENNKQRLGNQIAQEEAAKNARLSQAEAEKNANIAKAKAQYDSKKISEKEYNRLREKAETDYNALKTNEDNSFTANKEANEKKLANEKQKIEDDYNKKQRELKIKQWQADQQAKLMSAMMEGAVAIVRASPNPYLMTLAAVTTGLSMAKISAAEMPAFFEGGSTGAPVSGGGMVNKPYLATVAEKGAEYIIPNWQLQVPAVANIVGMLEAMRVNKSTTFPLDAIPGTTTNSSTGKVSFGEQSSSNNDLLLPLLLDTLNKIQQRLDNPKPSQAILDFNQFHEDYNRALDTITEANV</sequence>
<dbReference type="STRING" id="927664.SAMN05421780_1381"/>
<name>A0A1I1P3V0_9BACT</name>